<dbReference type="CDD" id="cd07302">
    <property type="entry name" value="CHD"/>
    <property type="match status" value="1"/>
</dbReference>
<keyword evidence="1" id="KW-1133">Transmembrane helix</keyword>
<dbReference type="RefSeq" id="WP_327788469.1">
    <property type="nucleotide sequence ID" value="NZ_JARGEQ010000061.1"/>
</dbReference>
<feature type="transmembrane region" description="Helical" evidence="1">
    <location>
        <begin position="109"/>
        <end position="127"/>
    </location>
</feature>
<dbReference type="GO" id="GO:0035556">
    <property type="term" value="P:intracellular signal transduction"/>
    <property type="evidence" value="ECO:0007669"/>
    <property type="project" value="InterPro"/>
</dbReference>
<organism evidence="3 4">
    <name type="scientific">Marinimicrococcus flavescens</name>
    <dbReference type="NCBI Taxonomy" id="3031815"/>
    <lineage>
        <taxon>Bacteria</taxon>
        <taxon>Pseudomonadati</taxon>
        <taxon>Pseudomonadota</taxon>
        <taxon>Alphaproteobacteria</taxon>
        <taxon>Geminicoccales</taxon>
        <taxon>Geminicoccaceae</taxon>
        <taxon>Marinimicrococcus</taxon>
    </lineage>
</organism>
<dbReference type="SUPFAM" id="SSF55073">
    <property type="entry name" value="Nucleotide cyclase"/>
    <property type="match status" value="1"/>
</dbReference>
<gene>
    <name evidence="3" type="ORF">PZ740_06595</name>
</gene>
<dbReference type="InterPro" id="IPR050697">
    <property type="entry name" value="Adenylyl/Guanylyl_Cyclase_3/4"/>
</dbReference>
<sequence length="461" mass="49992">MKITRHQAGPVEAPSGLRERLHGLVGPAGTGELPDRVRRAIALQEGQSEVLVCWVQYSAIATFAVLYWLAPKAFPPDVPFEPVPLALAAYALFTGLRLHLALRRRLSPWFLSLSVVVDISVLMLAIWSFHLQYQAPPGIYVKAPTFMYAFILIALRALRFDGRYVLLAGLATATGWAVLVGFALLDPRSRITHDYRAYMMSYDILLGAEFDKIVSVLMVSLIIALALHRARRLLVSAVREEQAALELSRFVAPEVADRIRMADAGILPGQGVVREGAVLFADLRGFTPLSTRLSPDETMALLGEWQGLLVPLLQRHGGSIDKYLGDGIMASFGAASSSAAPAADALHAIDEILANGEAWRAERAARGLPAPAIGLAAATGAMLFGAVGHGDRLEYTVIGEPVNFAAKLEKHTKQELVRALCPVETLHAATEQGYRPARPLETRARRRIEGVAEPVDLVVLG</sequence>
<name>A0AAP3XPX5_9PROT</name>
<feature type="domain" description="Guanylate cyclase" evidence="2">
    <location>
        <begin position="277"/>
        <end position="409"/>
    </location>
</feature>
<keyword evidence="1" id="KW-0472">Membrane</keyword>
<dbReference type="Proteomes" id="UP001301140">
    <property type="component" value="Unassembled WGS sequence"/>
</dbReference>
<dbReference type="PANTHER" id="PTHR43081:SF1">
    <property type="entry name" value="ADENYLATE CYCLASE, TERMINAL-DIFFERENTIATION SPECIFIC"/>
    <property type="match status" value="1"/>
</dbReference>
<dbReference type="Gene3D" id="3.30.70.1230">
    <property type="entry name" value="Nucleotide cyclase"/>
    <property type="match status" value="1"/>
</dbReference>
<dbReference type="Pfam" id="PF00211">
    <property type="entry name" value="Guanylate_cyc"/>
    <property type="match status" value="1"/>
</dbReference>
<dbReference type="AlphaFoldDB" id="A0AAP3XPX5"/>
<feature type="transmembrane region" description="Helical" evidence="1">
    <location>
        <begin position="204"/>
        <end position="227"/>
    </location>
</feature>
<dbReference type="EMBL" id="JARGEQ010000061">
    <property type="protein sequence ID" value="MDF1586049.1"/>
    <property type="molecule type" value="Genomic_DNA"/>
</dbReference>
<accession>A0AAP3XPX5</accession>
<dbReference type="PANTHER" id="PTHR43081">
    <property type="entry name" value="ADENYLATE CYCLASE, TERMINAL-DIFFERENTIATION SPECIFIC-RELATED"/>
    <property type="match status" value="1"/>
</dbReference>
<reference evidence="3 4" key="1">
    <citation type="submission" date="2023-03" db="EMBL/GenBank/DDBJ databases">
        <title>YIM 152171 draft genome.</title>
        <authorList>
            <person name="Yang Z."/>
        </authorList>
    </citation>
    <scope>NUCLEOTIDE SEQUENCE [LARGE SCALE GENOMIC DNA]</scope>
    <source>
        <strain evidence="3 4">YIM 152171</strain>
    </source>
</reference>
<keyword evidence="1" id="KW-0812">Transmembrane</keyword>
<dbReference type="InterPro" id="IPR029787">
    <property type="entry name" value="Nucleotide_cyclase"/>
</dbReference>
<evidence type="ECO:0000313" key="3">
    <source>
        <dbReference type="EMBL" id="MDF1586049.1"/>
    </source>
</evidence>
<evidence type="ECO:0000256" key="1">
    <source>
        <dbReference type="SAM" id="Phobius"/>
    </source>
</evidence>
<comment type="caution">
    <text evidence="3">The sequence shown here is derived from an EMBL/GenBank/DDBJ whole genome shotgun (WGS) entry which is preliminary data.</text>
</comment>
<dbReference type="GO" id="GO:0009190">
    <property type="term" value="P:cyclic nucleotide biosynthetic process"/>
    <property type="evidence" value="ECO:0007669"/>
    <property type="project" value="InterPro"/>
</dbReference>
<feature type="transmembrane region" description="Helical" evidence="1">
    <location>
        <begin position="82"/>
        <end position="102"/>
    </location>
</feature>
<dbReference type="SMART" id="SM00044">
    <property type="entry name" value="CYCc"/>
    <property type="match status" value="1"/>
</dbReference>
<evidence type="ECO:0000259" key="2">
    <source>
        <dbReference type="PROSITE" id="PS50125"/>
    </source>
</evidence>
<dbReference type="InterPro" id="IPR001054">
    <property type="entry name" value="A/G_cyclase"/>
</dbReference>
<protein>
    <submittedName>
        <fullName evidence="3">Adenylate/guanylate cyclase domain-containing protein</fullName>
    </submittedName>
</protein>
<dbReference type="PROSITE" id="PS50125">
    <property type="entry name" value="GUANYLATE_CYCLASE_2"/>
    <property type="match status" value="1"/>
</dbReference>
<evidence type="ECO:0000313" key="4">
    <source>
        <dbReference type="Proteomes" id="UP001301140"/>
    </source>
</evidence>
<feature type="transmembrane region" description="Helical" evidence="1">
    <location>
        <begin position="139"/>
        <end position="158"/>
    </location>
</feature>
<proteinExistence type="predicted"/>
<keyword evidence="4" id="KW-1185">Reference proteome</keyword>
<feature type="transmembrane region" description="Helical" evidence="1">
    <location>
        <begin position="51"/>
        <end position="70"/>
    </location>
</feature>
<feature type="transmembrane region" description="Helical" evidence="1">
    <location>
        <begin position="165"/>
        <end position="184"/>
    </location>
</feature>
<dbReference type="GO" id="GO:0004016">
    <property type="term" value="F:adenylate cyclase activity"/>
    <property type="evidence" value="ECO:0007669"/>
    <property type="project" value="UniProtKB-ARBA"/>
</dbReference>